<organism evidence="3">
    <name type="scientific">Physcomitrium patens</name>
    <name type="common">Spreading-leaved earth moss</name>
    <name type="synonym">Physcomitrella patens</name>
    <dbReference type="NCBI Taxonomy" id="3218"/>
    <lineage>
        <taxon>Eukaryota</taxon>
        <taxon>Viridiplantae</taxon>
        <taxon>Streptophyta</taxon>
        <taxon>Embryophyta</taxon>
        <taxon>Bryophyta</taxon>
        <taxon>Bryophytina</taxon>
        <taxon>Bryopsida</taxon>
        <taxon>Funariidae</taxon>
        <taxon>Funariales</taxon>
        <taxon>Funariaceae</taxon>
        <taxon>Physcomitrium</taxon>
    </lineage>
</organism>
<dbReference type="Gramene" id="Pp3c5_24720V3.3">
    <property type="protein sequence ID" value="Pp3c5_24720V3.3"/>
    <property type="gene ID" value="Pp3c5_24720"/>
</dbReference>
<feature type="domain" description="DUF7780" evidence="2">
    <location>
        <begin position="418"/>
        <end position="479"/>
    </location>
</feature>
<keyword evidence="1" id="KW-1133">Transmembrane helix</keyword>
<evidence type="ECO:0000313" key="5">
    <source>
        <dbReference type="Proteomes" id="UP000006727"/>
    </source>
</evidence>
<dbReference type="OMA" id="SHNNTER"/>
<name>A0A2K1KKY3_PHYPA</name>
<evidence type="ECO:0000256" key="1">
    <source>
        <dbReference type="SAM" id="Phobius"/>
    </source>
</evidence>
<dbReference type="Pfam" id="PF25002">
    <property type="entry name" value="DUF7780"/>
    <property type="match status" value="2"/>
</dbReference>
<evidence type="ECO:0000259" key="2">
    <source>
        <dbReference type="Pfam" id="PF25002"/>
    </source>
</evidence>
<reference evidence="4" key="3">
    <citation type="submission" date="2020-12" db="UniProtKB">
        <authorList>
            <consortium name="EnsemblPlants"/>
        </authorList>
    </citation>
    <scope>IDENTIFICATION</scope>
</reference>
<reference evidence="3 5" key="2">
    <citation type="journal article" date="2018" name="Plant J.">
        <title>The Physcomitrella patens chromosome-scale assembly reveals moss genome structure and evolution.</title>
        <authorList>
            <person name="Lang D."/>
            <person name="Ullrich K.K."/>
            <person name="Murat F."/>
            <person name="Fuchs J."/>
            <person name="Jenkins J."/>
            <person name="Haas F.B."/>
            <person name="Piednoel M."/>
            <person name="Gundlach H."/>
            <person name="Van Bel M."/>
            <person name="Meyberg R."/>
            <person name="Vives C."/>
            <person name="Morata J."/>
            <person name="Symeonidi A."/>
            <person name="Hiss M."/>
            <person name="Muchero W."/>
            <person name="Kamisugi Y."/>
            <person name="Saleh O."/>
            <person name="Blanc G."/>
            <person name="Decker E.L."/>
            <person name="van Gessel N."/>
            <person name="Grimwood J."/>
            <person name="Hayes R.D."/>
            <person name="Graham S.W."/>
            <person name="Gunter L.E."/>
            <person name="McDaniel S.F."/>
            <person name="Hoernstein S.N.W."/>
            <person name="Larsson A."/>
            <person name="Li F.W."/>
            <person name="Perroud P.F."/>
            <person name="Phillips J."/>
            <person name="Ranjan P."/>
            <person name="Rokshar D.S."/>
            <person name="Rothfels C.J."/>
            <person name="Schneider L."/>
            <person name="Shu S."/>
            <person name="Stevenson D.W."/>
            <person name="Thummler F."/>
            <person name="Tillich M."/>
            <person name="Villarreal Aguilar J.C."/>
            <person name="Widiez T."/>
            <person name="Wong G.K."/>
            <person name="Wymore A."/>
            <person name="Zhang Y."/>
            <person name="Zimmer A.D."/>
            <person name="Quatrano R.S."/>
            <person name="Mayer K.F.X."/>
            <person name="Goodstein D."/>
            <person name="Casacuberta J.M."/>
            <person name="Vandepoele K."/>
            <person name="Reski R."/>
            <person name="Cuming A.C."/>
            <person name="Tuskan G.A."/>
            <person name="Maumus F."/>
            <person name="Salse J."/>
            <person name="Schmutz J."/>
            <person name="Rensing S.A."/>
        </authorList>
    </citation>
    <scope>NUCLEOTIDE SEQUENCE [LARGE SCALE GENOMIC DNA]</scope>
    <source>
        <strain evidence="4 5">cv. Gransden 2004</strain>
    </source>
</reference>
<accession>A0A2K1KKY3</accession>
<reference evidence="3 5" key="1">
    <citation type="journal article" date="2008" name="Science">
        <title>The Physcomitrella genome reveals evolutionary insights into the conquest of land by plants.</title>
        <authorList>
            <person name="Rensing S."/>
            <person name="Lang D."/>
            <person name="Zimmer A."/>
            <person name="Terry A."/>
            <person name="Salamov A."/>
            <person name="Shapiro H."/>
            <person name="Nishiyama T."/>
            <person name="Perroud P.-F."/>
            <person name="Lindquist E."/>
            <person name="Kamisugi Y."/>
            <person name="Tanahashi T."/>
            <person name="Sakakibara K."/>
            <person name="Fujita T."/>
            <person name="Oishi K."/>
            <person name="Shin-I T."/>
            <person name="Kuroki Y."/>
            <person name="Toyoda A."/>
            <person name="Suzuki Y."/>
            <person name="Hashimoto A."/>
            <person name="Yamaguchi K."/>
            <person name="Sugano A."/>
            <person name="Kohara Y."/>
            <person name="Fujiyama A."/>
            <person name="Anterola A."/>
            <person name="Aoki S."/>
            <person name="Ashton N."/>
            <person name="Barbazuk W.B."/>
            <person name="Barker E."/>
            <person name="Bennetzen J."/>
            <person name="Bezanilla M."/>
            <person name="Blankenship R."/>
            <person name="Cho S.H."/>
            <person name="Dutcher S."/>
            <person name="Estelle M."/>
            <person name="Fawcett J.A."/>
            <person name="Gundlach H."/>
            <person name="Hanada K."/>
            <person name="Heyl A."/>
            <person name="Hicks K.A."/>
            <person name="Hugh J."/>
            <person name="Lohr M."/>
            <person name="Mayer K."/>
            <person name="Melkozernov A."/>
            <person name="Murata T."/>
            <person name="Nelson D."/>
            <person name="Pils B."/>
            <person name="Prigge M."/>
            <person name="Reiss B."/>
            <person name="Renner T."/>
            <person name="Rombauts S."/>
            <person name="Rushton P."/>
            <person name="Sanderfoot A."/>
            <person name="Schween G."/>
            <person name="Shiu S.-H."/>
            <person name="Stueber K."/>
            <person name="Theodoulou F.L."/>
            <person name="Tu H."/>
            <person name="Van de Peer Y."/>
            <person name="Verrier P.J."/>
            <person name="Waters E."/>
            <person name="Wood A."/>
            <person name="Yang L."/>
            <person name="Cove D."/>
            <person name="Cuming A."/>
            <person name="Hasebe M."/>
            <person name="Lucas S."/>
            <person name="Mishler D.B."/>
            <person name="Reski R."/>
            <person name="Grigoriev I."/>
            <person name="Quatrano R.S."/>
            <person name="Boore J.L."/>
        </authorList>
    </citation>
    <scope>NUCLEOTIDE SEQUENCE [LARGE SCALE GENOMIC DNA]</scope>
    <source>
        <strain evidence="4 5">cv. Gransden 2004</strain>
    </source>
</reference>
<dbReference type="Gramene" id="Pp3c5_24720V3.4">
    <property type="protein sequence ID" value="Pp3c5_24720V3.4"/>
    <property type="gene ID" value="Pp3c5_24720"/>
</dbReference>
<feature type="transmembrane region" description="Helical" evidence="1">
    <location>
        <begin position="20"/>
        <end position="43"/>
    </location>
</feature>
<evidence type="ECO:0000313" key="4">
    <source>
        <dbReference type="EnsemblPlants" id="Pp3c5_24720V3.1"/>
    </source>
</evidence>
<dbReference type="EnsemblPlants" id="Pp3c5_24720V3.5">
    <property type="protein sequence ID" value="Pp3c5_24720V3.5"/>
    <property type="gene ID" value="Pp3c5_24720"/>
</dbReference>
<dbReference type="AlphaFoldDB" id="A0A2K1KKY3"/>
<dbReference type="EMBL" id="ABEU02000005">
    <property type="protein sequence ID" value="PNR54442.1"/>
    <property type="molecule type" value="Genomic_DNA"/>
</dbReference>
<dbReference type="PANTHER" id="PTHR34960:SF1">
    <property type="entry name" value="EMB|CAB68146.1-RELATED"/>
    <property type="match status" value="1"/>
</dbReference>
<dbReference type="OrthoDB" id="1921707at2759"/>
<dbReference type="PANTHER" id="PTHR34960">
    <property type="entry name" value="EMB|CAB68146.1-RELATED"/>
    <property type="match status" value="1"/>
</dbReference>
<evidence type="ECO:0000313" key="3">
    <source>
        <dbReference type="EMBL" id="PNR54442.1"/>
    </source>
</evidence>
<dbReference type="EnsemblPlants" id="Pp3c5_24720V3.2">
    <property type="protein sequence ID" value="Pp3c5_24720V3.2"/>
    <property type="gene ID" value="Pp3c5_24720"/>
</dbReference>
<feature type="domain" description="DUF7780" evidence="2">
    <location>
        <begin position="91"/>
        <end position="307"/>
    </location>
</feature>
<dbReference type="EnsemblPlants" id="Pp3c5_24720V3.4">
    <property type="protein sequence ID" value="Pp3c5_24720V3.4"/>
    <property type="gene ID" value="Pp3c5_24720"/>
</dbReference>
<keyword evidence="1" id="KW-0812">Transmembrane</keyword>
<dbReference type="KEGG" id="ppp:112281994"/>
<dbReference type="Gramene" id="Pp3c5_24720V3.6">
    <property type="protein sequence ID" value="Pp3c5_24720V3.6"/>
    <property type="gene ID" value="Pp3c5_24720"/>
</dbReference>
<dbReference type="PaxDb" id="3218-PP1S23_279V6.1"/>
<keyword evidence="5" id="KW-1185">Reference proteome</keyword>
<dbReference type="FunCoup" id="A0A2K1KKY3">
    <property type="interactions" value="137"/>
</dbReference>
<gene>
    <name evidence="4" type="primary">LOC112281994</name>
    <name evidence="3" type="ORF">PHYPA_008119</name>
</gene>
<keyword evidence="1" id="KW-0472">Membrane</keyword>
<dbReference type="Gramene" id="Pp3c5_24720V3.2">
    <property type="protein sequence ID" value="Pp3c5_24720V3.2"/>
    <property type="gene ID" value="Pp3c5_24720"/>
</dbReference>
<dbReference type="GeneID" id="112281994"/>
<sequence length="561" mass="62874">MGSFGSAAERGSHTVMKLQFVCTILLGLSIVLFSVFAFSIGVIDSNSRKLYNQRPPWPTSESPVSIQRWRVLQSSGVKSNLPPKADILAEKALQGMGTLFRKGTQHMQELIVAHLSENTSLDSLRLFLRTLHRSGATARADVLVLFAGVSSGSHGEHWEVFQEEEENFQKMLALFDPKSTAKRRASDISNSTLTPFNSGVFKRASEEQAQSVRVDVIWGNRSNNSQMDAKEQGWSSYGSIAGFEMQDLDPTNVLSGFLDDPPAQLRRWVCYEMLLGMVKSKYHNVLLTQVKGVAFVGDALAAIRRRQHLYLSAEDRSWLDLNAEEFLEVEDASYHPNSLQNAEMAKPSTDTGLSSVHRRVLLEAKEGRINLITEEKNVVRSPKRSKSVKSSKGEFIGDEQVKGLIPSLYGSVLWRSLDKAHRERVVISSGFVMGKIEYVRKLANKMTTEIVRIALEKKNRRPFHDKAVINYLVHQSSVLGKRVLDHLKIVPNRNSAVHSLPGTKQPHVFWKRKGKSTRYAIIQGLETARSVADSERRCKITAAIHNDICRSPAESQVYQDC</sequence>
<dbReference type="RefSeq" id="XP_024374829.1">
    <property type="nucleotide sequence ID" value="XM_024519061.2"/>
</dbReference>
<dbReference type="EnsemblPlants" id="Pp3c5_24720V3.3">
    <property type="protein sequence ID" value="Pp3c5_24720V3.3"/>
    <property type="gene ID" value="Pp3c5_24720"/>
</dbReference>
<dbReference type="InterPro" id="IPR056682">
    <property type="entry name" value="DUF7780"/>
</dbReference>
<dbReference type="Proteomes" id="UP000006727">
    <property type="component" value="Chromosome 5"/>
</dbReference>
<dbReference type="EnsemblPlants" id="Pp3c5_24720V3.1">
    <property type="protein sequence ID" value="Pp3c5_24720V3.1"/>
    <property type="gene ID" value="Pp3c5_24720"/>
</dbReference>
<dbReference type="Gramene" id="Pp3c5_24720V3.5">
    <property type="protein sequence ID" value="Pp3c5_24720V3.5"/>
    <property type="gene ID" value="Pp3c5_24720"/>
</dbReference>
<dbReference type="EnsemblPlants" id="Pp3c5_24720V3.6">
    <property type="protein sequence ID" value="Pp3c5_24720V3.6"/>
    <property type="gene ID" value="Pp3c5_24720"/>
</dbReference>
<proteinExistence type="predicted"/>
<protein>
    <recommendedName>
        <fullName evidence="2">DUF7780 domain-containing protein</fullName>
    </recommendedName>
</protein>
<dbReference type="Gramene" id="Pp3c5_24720V3.1">
    <property type="protein sequence ID" value="Pp3c5_24720V3.1"/>
    <property type="gene ID" value="Pp3c5_24720"/>
</dbReference>